<dbReference type="SUPFAM" id="SSF53335">
    <property type="entry name" value="S-adenosyl-L-methionine-dependent methyltransferases"/>
    <property type="match status" value="1"/>
</dbReference>
<protein>
    <recommendedName>
        <fullName evidence="1">Methyltransferase domain-containing protein</fullName>
    </recommendedName>
</protein>
<feature type="domain" description="Methyltransferase" evidence="1">
    <location>
        <begin position="73"/>
        <end position="164"/>
    </location>
</feature>
<dbReference type="EMBL" id="KN847480">
    <property type="protein sequence ID" value="KIX02204.1"/>
    <property type="molecule type" value="Genomic_DNA"/>
</dbReference>
<dbReference type="OrthoDB" id="506498at2759"/>
<proteinExistence type="predicted"/>
<organism evidence="2 3">
    <name type="scientific">Rhinocladiella mackenziei CBS 650.93</name>
    <dbReference type="NCBI Taxonomy" id="1442369"/>
    <lineage>
        <taxon>Eukaryota</taxon>
        <taxon>Fungi</taxon>
        <taxon>Dikarya</taxon>
        <taxon>Ascomycota</taxon>
        <taxon>Pezizomycotina</taxon>
        <taxon>Eurotiomycetes</taxon>
        <taxon>Chaetothyriomycetidae</taxon>
        <taxon>Chaetothyriales</taxon>
        <taxon>Herpotrichiellaceae</taxon>
        <taxon>Rhinocladiella</taxon>
    </lineage>
</organism>
<evidence type="ECO:0000313" key="3">
    <source>
        <dbReference type="Proteomes" id="UP000053617"/>
    </source>
</evidence>
<name>A0A0D2I8M0_9EURO</name>
<dbReference type="Gene3D" id="3.40.50.150">
    <property type="entry name" value="Vaccinia Virus protein VP39"/>
    <property type="match status" value="1"/>
</dbReference>
<dbReference type="PANTHER" id="PTHR43591">
    <property type="entry name" value="METHYLTRANSFERASE"/>
    <property type="match status" value="1"/>
</dbReference>
<dbReference type="AlphaFoldDB" id="A0A0D2I8M0"/>
<dbReference type="GO" id="GO:0008168">
    <property type="term" value="F:methyltransferase activity"/>
    <property type="evidence" value="ECO:0007669"/>
    <property type="project" value="TreeGrafter"/>
</dbReference>
<sequence>MAAGSNNDERFNRKVTYLEREFQDYSLRHETYLGPIDLEEETRLRDQHEMLKMIYQDWNNSLHPNFIEDPEAILDCGFGSGNWAYDFAEYDPNCTVMGVDICPLMAPDQLDNMDLQIANLNEPLDFAEPGSFDLIHSRFVACGIAVSRWPNYFRDMHRLLRRRGWIQVTEWDLVFRSDSGDSDALQALQEWTRLYNQSLGLTNRPEGRKSTRVIQDCETWVRSAGFINVSTDVRDVATCPWPADPHRRSIGEFNLSNMRDLIRSLALYPVVRRQLRDFESFHALVDAASAELGNIDAKPYLRLHTCFGMKP</sequence>
<reference evidence="2 3" key="1">
    <citation type="submission" date="2015-01" db="EMBL/GenBank/DDBJ databases">
        <title>The Genome Sequence of Rhinocladiella mackenzie CBS 650.93.</title>
        <authorList>
            <consortium name="The Broad Institute Genomics Platform"/>
            <person name="Cuomo C."/>
            <person name="de Hoog S."/>
            <person name="Gorbushina A."/>
            <person name="Stielow B."/>
            <person name="Teixiera M."/>
            <person name="Abouelleil A."/>
            <person name="Chapman S.B."/>
            <person name="Priest M."/>
            <person name="Young S.K."/>
            <person name="Wortman J."/>
            <person name="Nusbaum C."/>
            <person name="Birren B."/>
        </authorList>
    </citation>
    <scope>NUCLEOTIDE SEQUENCE [LARGE SCALE GENOMIC DNA]</scope>
    <source>
        <strain evidence="2 3">CBS 650.93</strain>
    </source>
</reference>
<dbReference type="PANTHER" id="PTHR43591:SF24">
    <property type="entry name" value="2-METHOXY-6-POLYPRENYL-1,4-BENZOQUINOL METHYLASE, MITOCHONDRIAL"/>
    <property type="match status" value="1"/>
</dbReference>
<gene>
    <name evidence="2" type="ORF">Z518_08143</name>
</gene>
<dbReference type="GeneID" id="25296214"/>
<dbReference type="RefSeq" id="XP_013269340.1">
    <property type="nucleotide sequence ID" value="XM_013413886.1"/>
</dbReference>
<dbReference type="Pfam" id="PF13649">
    <property type="entry name" value="Methyltransf_25"/>
    <property type="match status" value="1"/>
</dbReference>
<dbReference type="HOGENOM" id="CLU_010595_10_1_1"/>
<evidence type="ECO:0000259" key="1">
    <source>
        <dbReference type="Pfam" id="PF13649"/>
    </source>
</evidence>
<dbReference type="VEuPathDB" id="FungiDB:Z518_08143"/>
<dbReference type="STRING" id="1442369.A0A0D2I8M0"/>
<dbReference type="Proteomes" id="UP000053617">
    <property type="component" value="Unassembled WGS sequence"/>
</dbReference>
<dbReference type="CDD" id="cd02440">
    <property type="entry name" value="AdoMet_MTases"/>
    <property type="match status" value="1"/>
</dbReference>
<keyword evidence="3" id="KW-1185">Reference proteome</keyword>
<evidence type="ECO:0000313" key="2">
    <source>
        <dbReference type="EMBL" id="KIX02204.1"/>
    </source>
</evidence>
<dbReference type="InterPro" id="IPR041698">
    <property type="entry name" value="Methyltransf_25"/>
</dbReference>
<accession>A0A0D2I8M0</accession>
<dbReference type="InterPro" id="IPR029063">
    <property type="entry name" value="SAM-dependent_MTases_sf"/>
</dbReference>